<gene>
    <name evidence="1" type="primary">WBGene00273132</name>
</gene>
<organism evidence="1 2">
    <name type="scientific">Pristionchus pacificus</name>
    <name type="common">Parasitic nematode worm</name>
    <dbReference type="NCBI Taxonomy" id="54126"/>
    <lineage>
        <taxon>Eukaryota</taxon>
        <taxon>Metazoa</taxon>
        <taxon>Ecdysozoa</taxon>
        <taxon>Nematoda</taxon>
        <taxon>Chromadorea</taxon>
        <taxon>Rhabditida</taxon>
        <taxon>Rhabditina</taxon>
        <taxon>Diplogasteromorpha</taxon>
        <taxon>Diplogasteroidea</taxon>
        <taxon>Neodiplogasteridae</taxon>
        <taxon>Pristionchus</taxon>
    </lineage>
</organism>
<evidence type="ECO:0000313" key="2">
    <source>
        <dbReference type="Proteomes" id="UP000005239"/>
    </source>
</evidence>
<dbReference type="AlphaFoldDB" id="A0A2A6C5B1"/>
<evidence type="ECO:0000313" key="1">
    <source>
        <dbReference type="EnsemblMetazoa" id="PPA34763.1"/>
    </source>
</evidence>
<dbReference type="Proteomes" id="UP000005239">
    <property type="component" value="Unassembled WGS sequence"/>
</dbReference>
<reference evidence="1" key="2">
    <citation type="submission" date="2022-06" db="UniProtKB">
        <authorList>
            <consortium name="EnsemblMetazoa"/>
        </authorList>
    </citation>
    <scope>IDENTIFICATION</scope>
    <source>
        <strain evidence="1">PS312</strain>
    </source>
</reference>
<dbReference type="EnsemblMetazoa" id="PPA34763.1">
    <property type="protein sequence ID" value="PPA34763.1"/>
    <property type="gene ID" value="WBGene00273132"/>
</dbReference>
<sequence>MLPSLTVLLLLFSTCACRPSGEVGEHHDFTRIHVMDRGYSMPVRVWSVHASKIDEHHNYLKSSNNTLIHITFVIQETFVVDDVFVQFEIRGDDRQVSSFLLLCGYVWKSITVPLPTFVNHCRSVDRVQEKRRISCTPSDDKHVLRRIHVPSGSEFNLTRPYPAELLRLTLIGTRTEAEDMILEKFFLIMSMDDDVILTRVHSQSDNDSQESDQNPLAELACFCSFASFIIFFDTVNLIVQLVGESTPIAPSPYSCSPSQRNAPSSSGPSLLRLMFAVILLLISLTGAVKLIVTAGENNIDSTGAVVFFIVLGLLAFVAQEMSQLLVLLFALIFFLQMTAASDSSNDTHAISQSVIGKCPKDFVMIAYKRGAVGCIPLKPDISTCYRRDYFVFLKKPLITATSGSSNTYRWLTMHDVDDARR</sequence>
<accession>A0A2A6C5B1</accession>
<proteinExistence type="predicted"/>
<keyword evidence="2" id="KW-1185">Reference proteome</keyword>
<accession>A0A8R1YRP0</accession>
<protein>
    <submittedName>
        <fullName evidence="1">Uncharacterized protein</fullName>
    </submittedName>
</protein>
<reference evidence="2" key="1">
    <citation type="journal article" date="2008" name="Nat. Genet.">
        <title>The Pristionchus pacificus genome provides a unique perspective on nematode lifestyle and parasitism.</title>
        <authorList>
            <person name="Dieterich C."/>
            <person name="Clifton S.W."/>
            <person name="Schuster L.N."/>
            <person name="Chinwalla A."/>
            <person name="Delehaunty K."/>
            <person name="Dinkelacker I."/>
            <person name="Fulton L."/>
            <person name="Fulton R."/>
            <person name="Godfrey J."/>
            <person name="Minx P."/>
            <person name="Mitreva M."/>
            <person name="Roeseler W."/>
            <person name="Tian H."/>
            <person name="Witte H."/>
            <person name="Yang S.P."/>
            <person name="Wilson R.K."/>
            <person name="Sommer R.J."/>
        </authorList>
    </citation>
    <scope>NUCLEOTIDE SEQUENCE [LARGE SCALE GENOMIC DNA]</scope>
    <source>
        <strain evidence="2">PS312</strain>
    </source>
</reference>
<name>A0A2A6C5B1_PRIPA</name>